<dbReference type="eggNOG" id="KOG3110">
    <property type="taxonomic scope" value="Eukaryota"/>
</dbReference>
<evidence type="ECO:0000256" key="6">
    <source>
        <dbReference type="ARBA" id="ARBA00022741"/>
    </source>
</evidence>
<accession>A0A0D3J4Z8</accession>
<dbReference type="Proteomes" id="UP000013827">
    <property type="component" value="Unassembled WGS sequence"/>
</dbReference>
<sequence>MCRTAVQRVIDPVGPHRLTGKVVEGFKRGSKQLGWPTANLDPAAFESRFDASTEGVYVGWAAIRDPTLPEEAQAVHKAVLSMGWNPTYTDRMRSQSGHGA</sequence>
<feature type="domain" description="Riboflavin kinase" evidence="8">
    <location>
        <begin position="15"/>
        <end position="100"/>
    </location>
</feature>
<comment type="pathway">
    <text evidence="1">Cofactor biosynthesis; FMN biosynthesis; FMN from riboflavin (ATP route): step 1/1.</text>
</comment>
<dbReference type="EC" id="2.7.1.26" evidence="2"/>
<proteinExistence type="predicted"/>
<dbReference type="PaxDb" id="2903-EOD18583"/>
<dbReference type="RefSeq" id="XP_005771012.1">
    <property type="nucleotide sequence ID" value="XM_005770955.1"/>
</dbReference>
<dbReference type="SMART" id="SM00904">
    <property type="entry name" value="Flavokinase"/>
    <property type="match status" value="1"/>
</dbReference>
<evidence type="ECO:0000259" key="8">
    <source>
        <dbReference type="SMART" id="SM00904"/>
    </source>
</evidence>
<reference evidence="10" key="1">
    <citation type="journal article" date="2013" name="Nature">
        <title>Pan genome of the phytoplankton Emiliania underpins its global distribution.</title>
        <authorList>
            <person name="Read B.A."/>
            <person name="Kegel J."/>
            <person name="Klute M.J."/>
            <person name="Kuo A."/>
            <person name="Lefebvre S.C."/>
            <person name="Maumus F."/>
            <person name="Mayer C."/>
            <person name="Miller J."/>
            <person name="Monier A."/>
            <person name="Salamov A."/>
            <person name="Young J."/>
            <person name="Aguilar M."/>
            <person name="Claverie J.M."/>
            <person name="Frickenhaus S."/>
            <person name="Gonzalez K."/>
            <person name="Herman E.K."/>
            <person name="Lin Y.C."/>
            <person name="Napier J."/>
            <person name="Ogata H."/>
            <person name="Sarno A.F."/>
            <person name="Shmutz J."/>
            <person name="Schroeder D."/>
            <person name="de Vargas C."/>
            <person name="Verret F."/>
            <person name="von Dassow P."/>
            <person name="Valentin K."/>
            <person name="Van de Peer Y."/>
            <person name="Wheeler G."/>
            <person name="Dacks J.B."/>
            <person name="Delwiche C.F."/>
            <person name="Dyhrman S.T."/>
            <person name="Glockner G."/>
            <person name="John U."/>
            <person name="Richards T."/>
            <person name="Worden A.Z."/>
            <person name="Zhang X."/>
            <person name="Grigoriev I.V."/>
            <person name="Allen A.E."/>
            <person name="Bidle K."/>
            <person name="Borodovsky M."/>
            <person name="Bowler C."/>
            <person name="Brownlee C."/>
            <person name="Cock J.M."/>
            <person name="Elias M."/>
            <person name="Gladyshev V.N."/>
            <person name="Groth M."/>
            <person name="Guda C."/>
            <person name="Hadaegh A."/>
            <person name="Iglesias-Rodriguez M.D."/>
            <person name="Jenkins J."/>
            <person name="Jones B.M."/>
            <person name="Lawson T."/>
            <person name="Leese F."/>
            <person name="Lindquist E."/>
            <person name="Lobanov A."/>
            <person name="Lomsadze A."/>
            <person name="Malik S.B."/>
            <person name="Marsh M.E."/>
            <person name="Mackinder L."/>
            <person name="Mock T."/>
            <person name="Mueller-Roeber B."/>
            <person name="Pagarete A."/>
            <person name="Parker M."/>
            <person name="Probert I."/>
            <person name="Quesneville H."/>
            <person name="Raines C."/>
            <person name="Rensing S.A."/>
            <person name="Riano-Pachon D.M."/>
            <person name="Richier S."/>
            <person name="Rokitta S."/>
            <person name="Shiraiwa Y."/>
            <person name="Soanes D.M."/>
            <person name="van der Giezen M."/>
            <person name="Wahlund T.M."/>
            <person name="Williams B."/>
            <person name="Wilson W."/>
            <person name="Wolfe G."/>
            <person name="Wurch L.L."/>
        </authorList>
    </citation>
    <scope>NUCLEOTIDE SEQUENCE</scope>
</reference>
<keyword evidence="10" id="KW-1185">Reference proteome</keyword>
<keyword evidence="4" id="KW-0288">FMN</keyword>
<evidence type="ECO:0000256" key="4">
    <source>
        <dbReference type="ARBA" id="ARBA00022643"/>
    </source>
</evidence>
<dbReference type="GeneID" id="17264142"/>
<dbReference type="HOGENOM" id="CLU_2311467_0_0_1"/>
<evidence type="ECO:0000256" key="2">
    <source>
        <dbReference type="ARBA" id="ARBA00012105"/>
    </source>
</evidence>
<evidence type="ECO:0000256" key="1">
    <source>
        <dbReference type="ARBA" id="ARBA00005201"/>
    </source>
</evidence>
<name>A0A0D3J4Z8_EMIH1</name>
<dbReference type="STRING" id="2903.R1C7H8"/>
<dbReference type="Pfam" id="PF01687">
    <property type="entry name" value="Flavokinase"/>
    <property type="match status" value="1"/>
</dbReference>
<dbReference type="EnsemblProtists" id="EOD18583">
    <property type="protein sequence ID" value="EOD18583"/>
    <property type="gene ID" value="EMIHUDRAFT_243687"/>
</dbReference>
<evidence type="ECO:0000256" key="5">
    <source>
        <dbReference type="ARBA" id="ARBA00022679"/>
    </source>
</evidence>
<dbReference type="OMA" id="IYLGWAN"/>
<dbReference type="PANTHER" id="PTHR22749:SF6">
    <property type="entry name" value="RIBOFLAVIN KINASE"/>
    <property type="match status" value="1"/>
</dbReference>
<organism evidence="9 10">
    <name type="scientific">Emiliania huxleyi (strain CCMP1516)</name>
    <dbReference type="NCBI Taxonomy" id="280463"/>
    <lineage>
        <taxon>Eukaryota</taxon>
        <taxon>Haptista</taxon>
        <taxon>Haptophyta</taxon>
        <taxon>Prymnesiophyceae</taxon>
        <taxon>Isochrysidales</taxon>
        <taxon>Noelaerhabdaceae</taxon>
        <taxon>Emiliania</taxon>
    </lineage>
</organism>
<dbReference type="UniPathway" id="UPA00276">
    <property type="reaction ID" value="UER00406"/>
</dbReference>
<keyword evidence="3" id="KW-0285">Flavoprotein</keyword>
<evidence type="ECO:0000313" key="10">
    <source>
        <dbReference type="Proteomes" id="UP000013827"/>
    </source>
</evidence>
<dbReference type="SUPFAM" id="SSF82114">
    <property type="entry name" value="Riboflavin kinase-like"/>
    <property type="match status" value="1"/>
</dbReference>
<evidence type="ECO:0000313" key="9">
    <source>
        <dbReference type="EnsemblProtists" id="EOD18583"/>
    </source>
</evidence>
<dbReference type="InterPro" id="IPR023465">
    <property type="entry name" value="Riboflavin_kinase_dom_sf"/>
</dbReference>
<keyword evidence="6" id="KW-0547">Nucleotide-binding</keyword>
<keyword evidence="7" id="KW-0067">ATP-binding</keyword>
<dbReference type="GO" id="GO:0008531">
    <property type="term" value="F:riboflavin kinase activity"/>
    <property type="evidence" value="ECO:0007669"/>
    <property type="project" value="UniProtKB-EC"/>
</dbReference>
<evidence type="ECO:0000256" key="7">
    <source>
        <dbReference type="ARBA" id="ARBA00022840"/>
    </source>
</evidence>
<dbReference type="AlphaFoldDB" id="A0A0D3J4Z8"/>
<keyword evidence="5" id="KW-0808">Transferase</keyword>
<dbReference type="GO" id="GO:0009398">
    <property type="term" value="P:FMN biosynthetic process"/>
    <property type="evidence" value="ECO:0007669"/>
    <property type="project" value="TreeGrafter"/>
</dbReference>
<dbReference type="InterPro" id="IPR023468">
    <property type="entry name" value="Riboflavin_kinase"/>
</dbReference>
<reference evidence="9" key="2">
    <citation type="submission" date="2024-10" db="UniProtKB">
        <authorList>
            <consortium name="EnsemblProtists"/>
        </authorList>
    </citation>
    <scope>IDENTIFICATION</scope>
</reference>
<dbReference type="GO" id="GO:0009231">
    <property type="term" value="P:riboflavin biosynthetic process"/>
    <property type="evidence" value="ECO:0007669"/>
    <property type="project" value="InterPro"/>
</dbReference>
<protein>
    <recommendedName>
        <fullName evidence="2">riboflavin kinase</fullName>
        <ecNumber evidence="2">2.7.1.26</ecNumber>
    </recommendedName>
</protein>
<dbReference type="InterPro" id="IPR015865">
    <property type="entry name" value="Riboflavin_kinase_bac/euk"/>
</dbReference>
<dbReference type="GO" id="GO:0005524">
    <property type="term" value="F:ATP binding"/>
    <property type="evidence" value="ECO:0007669"/>
    <property type="project" value="UniProtKB-KW"/>
</dbReference>
<dbReference type="KEGG" id="ehx:EMIHUDRAFT_243687"/>
<dbReference type="Gene3D" id="2.40.30.30">
    <property type="entry name" value="Riboflavin kinase-like"/>
    <property type="match status" value="1"/>
</dbReference>
<evidence type="ECO:0000256" key="3">
    <source>
        <dbReference type="ARBA" id="ARBA00022630"/>
    </source>
</evidence>
<dbReference type="PANTHER" id="PTHR22749">
    <property type="entry name" value="RIBOFLAVIN KINASE/FMN ADENYLYLTRANSFERASE"/>
    <property type="match status" value="1"/>
</dbReference>